<feature type="compositionally biased region" description="Polar residues" evidence="1">
    <location>
        <begin position="32"/>
        <end position="48"/>
    </location>
</feature>
<evidence type="ECO:0000256" key="1">
    <source>
        <dbReference type="SAM" id="MobiDB-lite"/>
    </source>
</evidence>
<gene>
    <name evidence="2" type="ORF">GEV33_007913</name>
</gene>
<sequence length="120" mass="13098">MKLWKVLARNSHIYANREKEQHVMELHEYKSRSPTFSDDSGRHSSSALDPQPGLLLATVQLRRRQGETLGIVLAPGCPFQPGAPLDMRVAKTGGVDYGAIRTWRAASSSPGSAAANSRAR</sequence>
<protein>
    <submittedName>
        <fullName evidence="2">Uncharacterized protein</fullName>
    </submittedName>
</protein>
<name>A0A8J6HHI2_TENMO</name>
<feature type="region of interest" description="Disordered" evidence="1">
    <location>
        <begin position="29"/>
        <end position="50"/>
    </location>
</feature>
<dbReference type="Proteomes" id="UP000719412">
    <property type="component" value="Unassembled WGS sequence"/>
</dbReference>
<dbReference type="EMBL" id="JABDTM020023823">
    <property type="protein sequence ID" value="KAH0814876.1"/>
    <property type="molecule type" value="Genomic_DNA"/>
</dbReference>
<dbReference type="AlphaFoldDB" id="A0A8J6HHI2"/>
<evidence type="ECO:0000313" key="2">
    <source>
        <dbReference type="EMBL" id="KAH0814876.1"/>
    </source>
</evidence>
<proteinExistence type="predicted"/>
<reference evidence="2" key="2">
    <citation type="submission" date="2021-08" db="EMBL/GenBank/DDBJ databases">
        <authorList>
            <person name="Eriksson T."/>
        </authorList>
    </citation>
    <scope>NUCLEOTIDE SEQUENCE</scope>
    <source>
        <strain evidence="2">Stoneville</strain>
        <tissue evidence="2">Whole head</tissue>
    </source>
</reference>
<evidence type="ECO:0000313" key="3">
    <source>
        <dbReference type="Proteomes" id="UP000719412"/>
    </source>
</evidence>
<organism evidence="2 3">
    <name type="scientific">Tenebrio molitor</name>
    <name type="common">Yellow mealworm beetle</name>
    <dbReference type="NCBI Taxonomy" id="7067"/>
    <lineage>
        <taxon>Eukaryota</taxon>
        <taxon>Metazoa</taxon>
        <taxon>Ecdysozoa</taxon>
        <taxon>Arthropoda</taxon>
        <taxon>Hexapoda</taxon>
        <taxon>Insecta</taxon>
        <taxon>Pterygota</taxon>
        <taxon>Neoptera</taxon>
        <taxon>Endopterygota</taxon>
        <taxon>Coleoptera</taxon>
        <taxon>Polyphaga</taxon>
        <taxon>Cucujiformia</taxon>
        <taxon>Tenebrionidae</taxon>
        <taxon>Tenebrio</taxon>
    </lineage>
</organism>
<reference evidence="2" key="1">
    <citation type="journal article" date="2020" name="J Insects Food Feed">
        <title>The yellow mealworm (Tenebrio molitor) genome: a resource for the emerging insects as food and feed industry.</title>
        <authorList>
            <person name="Eriksson T."/>
            <person name="Andere A."/>
            <person name="Kelstrup H."/>
            <person name="Emery V."/>
            <person name="Picard C."/>
        </authorList>
    </citation>
    <scope>NUCLEOTIDE SEQUENCE</scope>
    <source>
        <strain evidence="2">Stoneville</strain>
        <tissue evidence="2">Whole head</tissue>
    </source>
</reference>
<comment type="caution">
    <text evidence="2">The sequence shown here is derived from an EMBL/GenBank/DDBJ whole genome shotgun (WGS) entry which is preliminary data.</text>
</comment>
<accession>A0A8J6HHI2</accession>
<keyword evidence="3" id="KW-1185">Reference proteome</keyword>